<evidence type="ECO:0000256" key="1">
    <source>
        <dbReference type="ARBA" id="ARBA00004651"/>
    </source>
</evidence>
<comment type="caution">
    <text evidence="9">The sequence shown here is derived from an EMBL/GenBank/DDBJ whole genome shotgun (WGS) entry which is preliminary data.</text>
</comment>
<gene>
    <name evidence="9" type="ORF">N7U62_13065</name>
</gene>
<comment type="subcellular location">
    <subcellularLocation>
        <location evidence="1">Cell membrane</location>
        <topology evidence="1">Multi-pass membrane protein</topology>
    </subcellularLocation>
</comment>
<keyword evidence="7 8" id="KW-0472">Membrane</keyword>
<evidence type="ECO:0000256" key="6">
    <source>
        <dbReference type="ARBA" id="ARBA00023065"/>
    </source>
</evidence>
<feature type="transmembrane region" description="Helical" evidence="8">
    <location>
        <begin position="12"/>
        <end position="31"/>
    </location>
</feature>
<dbReference type="InterPro" id="IPR003445">
    <property type="entry name" value="Cat_transpt"/>
</dbReference>
<evidence type="ECO:0000313" key="9">
    <source>
        <dbReference type="EMBL" id="MCV9387604.1"/>
    </source>
</evidence>
<feature type="transmembrane region" description="Helical" evidence="8">
    <location>
        <begin position="130"/>
        <end position="151"/>
    </location>
</feature>
<reference evidence="9 10" key="1">
    <citation type="submission" date="2022-10" db="EMBL/GenBank/DDBJ databases">
        <title>Comparative genomics and taxonomic characterization of three novel marine species of genus Reichenbachiella exhibiting antioxidant and polysaccharide degradation activities.</title>
        <authorList>
            <person name="Muhammad N."/>
            <person name="Lee Y.-J."/>
            <person name="Ko J."/>
            <person name="Kim S.-G."/>
        </authorList>
    </citation>
    <scope>NUCLEOTIDE SEQUENCE [LARGE SCALE GENOMIC DNA]</scope>
    <source>
        <strain evidence="9 10">ABR2-5</strain>
    </source>
</reference>
<feature type="transmembrane region" description="Helical" evidence="8">
    <location>
        <begin position="547"/>
        <end position="568"/>
    </location>
</feature>
<evidence type="ECO:0000313" key="10">
    <source>
        <dbReference type="Proteomes" id="UP001300692"/>
    </source>
</evidence>
<feature type="transmembrane region" description="Helical" evidence="8">
    <location>
        <begin position="490"/>
        <end position="511"/>
    </location>
</feature>
<dbReference type="PANTHER" id="PTHR32024:SF1">
    <property type="entry name" value="KTR SYSTEM POTASSIUM UPTAKE PROTEIN B"/>
    <property type="match status" value="1"/>
</dbReference>
<evidence type="ECO:0000256" key="8">
    <source>
        <dbReference type="SAM" id="Phobius"/>
    </source>
</evidence>
<keyword evidence="5 8" id="KW-1133">Transmembrane helix</keyword>
<feature type="transmembrane region" description="Helical" evidence="8">
    <location>
        <begin position="517"/>
        <end position="535"/>
    </location>
</feature>
<feature type="transmembrane region" description="Helical" evidence="8">
    <location>
        <begin position="72"/>
        <end position="96"/>
    </location>
</feature>
<keyword evidence="3" id="KW-1003">Cell membrane</keyword>
<feature type="transmembrane region" description="Helical" evidence="8">
    <location>
        <begin position="163"/>
        <end position="182"/>
    </location>
</feature>
<feature type="transmembrane region" description="Helical" evidence="8">
    <location>
        <begin position="426"/>
        <end position="444"/>
    </location>
</feature>
<feature type="transmembrane region" description="Helical" evidence="8">
    <location>
        <begin position="279"/>
        <end position="299"/>
    </location>
</feature>
<evidence type="ECO:0000256" key="2">
    <source>
        <dbReference type="ARBA" id="ARBA00022448"/>
    </source>
</evidence>
<evidence type="ECO:0000256" key="5">
    <source>
        <dbReference type="ARBA" id="ARBA00022989"/>
    </source>
</evidence>
<evidence type="ECO:0000256" key="4">
    <source>
        <dbReference type="ARBA" id="ARBA00022692"/>
    </source>
</evidence>
<sequence>MKKTTPSIFNDSLVFITSLVALVALVLDFGYRFSFWMHLLTDVFYLLFGLVYSSFFFQQFPGWRKLKQRPFGYYVAFSLSFLLSLIALANTVNFAINDSVSFNIYTAGLVFILTLLELSGRLYNLNRQTLHPALVFALSFVVLICIGTLLLMTPRAAAHEIHFTDALFTATSAVCVTGLAVLDTGKDFTLMGQLTILGLIQLGALGMLSFTSLFALFFKGFGSFESRLNIKDMINAETLEGTFKRLIQIIIFVFVVEGLGAFLIFLTLGDQFDSFNQRLFFSIFHSVSAFCNAGFSTLSHSLYETGFRYNYNLHIIIAILIVAGGLGYGVVINLTKYLQRWFLYGSHRIFRFHWGVKAEKIKPQTSLNSKIVVYTSLILIVVGSIIFYALEFDNTLKKHSIYGKLITAIFGSITTRTAGFNTIDTGSLHMSTLMIVLLLMWIGASPGSTGGGIKTTTFAVATFNIVQQVFGYKQIKIGFRRIAPQALQRATAIISLSLIVIGASTFLLIFFDEQLGIMPIAFECFSAFSTVGLSMGITSELSEASRLILIITMFVGRVSLLTLLTGIVRQIHSYEFQPIEYPEEEILIN</sequence>
<dbReference type="Proteomes" id="UP001300692">
    <property type="component" value="Unassembled WGS sequence"/>
</dbReference>
<keyword evidence="4 8" id="KW-0812">Transmembrane</keyword>
<organism evidence="9 10">
    <name type="scientific">Reichenbachiella ulvae</name>
    <dbReference type="NCBI Taxonomy" id="2980104"/>
    <lineage>
        <taxon>Bacteria</taxon>
        <taxon>Pseudomonadati</taxon>
        <taxon>Bacteroidota</taxon>
        <taxon>Cytophagia</taxon>
        <taxon>Cytophagales</taxon>
        <taxon>Reichenbachiellaceae</taxon>
        <taxon>Reichenbachiella</taxon>
    </lineage>
</organism>
<dbReference type="RefSeq" id="WP_264138425.1">
    <property type="nucleotide sequence ID" value="NZ_JAOYOD010000001.1"/>
</dbReference>
<feature type="transmembrane region" description="Helical" evidence="8">
    <location>
        <begin position="43"/>
        <end position="60"/>
    </location>
</feature>
<evidence type="ECO:0000256" key="7">
    <source>
        <dbReference type="ARBA" id="ARBA00023136"/>
    </source>
</evidence>
<proteinExistence type="predicted"/>
<keyword evidence="6" id="KW-0406">Ion transport</keyword>
<name>A0ABT3CVK5_9BACT</name>
<feature type="transmembrane region" description="Helical" evidence="8">
    <location>
        <begin position="194"/>
        <end position="218"/>
    </location>
</feature>
<keyword evidence="10" id="KW-1185">Reference proteome</keyword>
<protein>
    <submittedName>
        <fullName evidence="9">ATPase</fullName>
    </submittedName>
</protein>
<dbReference type="Pfam" id="PF02386">
    <property type="entry name" value="TrkH"/>
    <property type="match status" value="1"/>
</dbReference>
<accession>A0ABT3CVK5</accession>
<dbReference type="EMBL" id="JAOYOD010000001">
    <property type="protein sequence ID" value="MCV9387604.1"/>
    <property type="molecule type" value="Genomic_DNA"/>
</dbReference>
<dbReference type="PANTHER" id="PTHR32024">
    <property type="entry name" value="TRK SYSTEM POTASSIUM UPTAKE PROTEIN TRKG-RELATED"/>
    <property type="match status" value="1"/>
</dbReference>
<keyword evidence="2" id="KW-0813">Transport</keyword>
<feature type="transmembrane region" description="Helical" evidence="8">
    <location>
        <begin position="371"/>
        <end position="390"/>
    </location>
</feature>
<evidence type="ECO:0000256" key="3">
    <source>
        <dbReference type="ARBA" id="ARBA00022475"/>
    </source>
</evidence>
<feature type="transmembrane region" description="Helical" evidence="8">
    <location>
        <begin position="102"/>
        <end position="118"/>
    </location>
</feature>
<feature type="transmembrane region" description="Helical" evidence="8">
    <location>
        <begin position="311"/>
        <end position="334"/>
    </location>
</feature>
<feature type="transmembrane region" description="Helical" evidence="8">
    <location>
        <begin position="246"/>
        <end position="267"/>
    </location>
</feature>